<dbReference type="EMBL" id="HBGT01003377">
    <property type="protein sequence ID" value="CAD9386274.1"/>
    <property type="molecule type" value="Transcribed_RNA"/>
</dbReference>
<dbReference type="InterPro" id="IPR036961">
    <property type="entry name" value="Kinesin_motor_dom_sf"/>
</dbReference>
<name>A0A7S2B4M0_9STRA</name>
<accession>A0A7S2B4M0</accession>
<dbReference type="Gene3D" id="3.40.850.10">
    <property type="entry name" value="Kinesin motor domain"/>
    <property type="match status" value="1"/>
</dbReference>
<evidence type="ECO:0000313" key="4">
    <source>
        <dbReference type="EMBL" id="CAD9386274.1"/>
    </source>
</evidence>
<evidence type="ECO:0000256" key="2">
    <source>
        <dbReference type="SAM" id="Coils"/>
    </source>
</evidence>
<dbReference type="GO" id="GO:0003777">
    <property type="term" value="F:microtubule motor activity"/>
    <property type="evidence" value="ECO:0007669"/>
    <property type="project" value="InterPro"/>
</dbReference>
<dbReference type="SUPFAM" id="SSF52540">
    <property type="entry name" value="P-loop containing nucleoside triphosphate hydrolases"/>
    <property type="match status" value="1"/>
</dbReference>
<evidence type="ECO:0000256" key="1">
    <source>
        <dbReference type="PROSITE-ProRule" id="PRU00283"/>
    </source>
</evidence>
<feature type="coiled-coil region" evidence="2">
    <location>
        <begin position="50"/>
        <end position="77"/>
    </location>
</feature>
<dbReference type="PROSITE" id="PS50067">
    <property type="entry name" value="KINESIN_MOTOR_2"/>
    <property type="match status" value="1"/>
</dbReference>
<comment type="similarity">
    <text evidence="1">Belongs to the TRAFAC class myosin-kinesin ATPase superfamily. Kinesin family.</text>
</comment>
<organism evidence="4">
    <name type="scientific">Florenciella parvula</name>
    <dbReference type="NCBI Taxonomy" id="236787"/>
    <lineage>
        <taxon>Eukaryota</taxon>
        <taxon>Sar</taxon>
        <taxon>Stramenopiles</taxon>
        <taxon>Ochrophyta</taxon>
        <taxon>Dictyochophyceae</taxon>
        <taxon>Florenciellales</taxon>
        <taxon>Florenciella</taxon>
    </lineage>
</organism>
<evidence type="ECO:0000259" key="3">
    <source>
        <dbReference type="PROSITE" id="PS50067"/>
    </source>
</evidence>
<dbReference type="InterPro" id="IPR027417">
    <property type="entry name" value="P-loop_NTPase"/>
</dbReference>
<dbReference type="GO" id="GO:0005524">
    <property type="term" value="F:ATP binding"/>
    <property type="evidence" value="ECO:0007669"/>
    <property type="project" value="InterPro"/>
</dbReference>
<sequence>MLLSPALGGDSKTSVVVCGSMDLENAKETVQALRFGESCTNVTNQANVGARGAASLLAELDREMVALEEAIQAKERWETTRVVRKDTNIEEGTYEAAMAEKLGGEVVNVGRVVGAEKERAALENVIIRRAKLLGEDPELKLAESGFGGQMGGKATAMGGHANKRFATKSEGLKIKGKVVADWAV</sequence>
<feature type="domain" description="Kinesin motor" evidence="3">
    <location>
        <begin position="1"/>
        <end position="42"/>
    </location>
</feature>
<gene>
    <name evidence="4" type="ORF">FPAR1323_LOCUS1883</name>
</gene>
<comment type="caution">
    <text evidence="1">Lacks conserved residue(s) required for the propagation of feature annotation.</text>
</comment>
<dbReference type="AlphaFoldDB" id="A0A7S2B4M0"/>
<dbReference type="GO" id="GO:0007018">
    <property type="term" value="P:microtubule-based movement"/>
    <property type="evidence" value="ECO:0007669"/>
    <property type="project" value="InterPro"/>
</dbReference>
<keyword evidence="2" id="KW-0175">Coiled coil</keyword>
<dbReference type="InterPro" id="IPR001752">
    <property type="entry name" value="Kinesin_motor_dom"/>
</dbReference>
<reference evidence="4" key="1">
    <citation type="submission" date="2021-01" db="EMBL/GenBank/DDBJ databases">
        <authorList>
            <person name="Corre E."/>
            <person name="Pelletier E."/>
            <person name="Niang G."/>
            <person name="Scheremetjew M."/>
            <person name="Finn R."/>
            <person name="Kale V."/>
            <person name="Holt S."/>
            <person name="Cochrane G."/>
            <person name="Meng A."/>
            <person name="Brown T."/>
            <person name="Cohen L."/>
        </authorList>
    </citation>
    <scope>NUCLEOTIDE SEQUENCE</scope>
    <source>
        <strain evidence="4">RCC1693</strain>
    </source>
</reference>
<protein>
    <recommendedName>
        <fullName evidence="3">Kinesin motor domain-containing protein</fullName>
    </recommendedName>
</protein>
<dbReference type="GO" id="GO:0008017">
    <property type="term" value="F:microtubule binding"/>
    <property type="evidence" value="ECO:0007669"/>
    <property type="project" value="InterPro"/>
</dbReference>
<proteinExistence type="inferred from homology"/>